<evidence type="ECO:0000313" key="9">
    <source>
        <dbReference type="EMBL" id="SAH97242.1"/>
    </source>
</evidence>
<evidence type="ECO:0000256" key="4">
    <source>
        <dbReference type="ARBA" id="ARBA00022723"/>
    </source>
</evidence>
<dbReference type="GO" id="GO:0008270">
    <property type="term" value="F:zinc ion binding"/>
    <property type="evidence" value="ECO:0007669"/>
    <property type="project" value="InterPro"/>
</dbReference>
<dbReference type="InterPro" id="IPR011032">
    <property type="entry name" value="GroES-like_sf"/>
</dbReference>
<dbReference type="AlphaFoldDB" id="A0A157LKB8"/>
<dbReference type="InterPro" id="IPR002328">
    <property type="entry name" value="ADH_Zn_CS"/>
</dbReference>
<evidence type="ECO:0000256" key="3">
    <source>
        <dbReference type="ARBA" id="ARBA00013190"/>
    </source>
</evidence>
<evidence type="ECO:0000256" key="2">
    <source>
        <dbReference type="ARBA" id="ARBA00008072"/>
    </source>
</evidence>
<dbReference type="Proteomes" id="UP000077037">
    <property type="component" value="Unassembled WGS sequence"/>
</dbReference>
<comment type="cofactor">
    <cofactor evidence="1 7">
        <name>Zn(2+)</name>
        <dbReference type="ChEBI" id="CHEBI:29105"/>
    </cofactor>
</comment>
<dbReference type="Pfam" id="PF08240">
    <property type="entry name" value="ADH_N"/>
    <property type="match status" value="1"/>
</dbReference>
<dbReference type="CDD" id="cd08240">
    <property type="entry name" value="6_hydroxyhexanoate_dh_like"/>
    <property type="match status" value="1"/>
</dbReference>
<keyword evidence="5 7" id="KW-0862">Zinc</keyword>
<dbReference type="OrthoDB" id="9771084at2"/>
<evidence type="ECO:0000313" key="10">
    <source>
        <dbReference type="Proteomes" id="UP000077037"/>
    </source>
</evidence>
<dbReference type="Gene3D" id="3.40.50.720">
    <property type="entry name" value="NAD(P)-binding Rossmann-like Domain"/>
    <property type="match status" value="1"/>
</dbReference>
<evidence type="ECO:0000256" key="1">
    <source>
        <dbReference type="ARBA" id="ARBA00001947"/>
    </source>
</evidence>
<accession>A0A157LKB8</accession>
<name>A0A157LKB8_9BORD</name>
<protein>
    <recommendedName>
        <fullName evidence="3">alcohol dehydrogenase</fullName>
        <ecNumber evidence="3">1.1.1.1</ecNumber>
    </recommendedName>
</protein>
<dbReference type="RefSeq" id="WP_066408464.1">
    <property type="nucleotide sequence ID" value="NZ_FKBS01000007.1"/>
</dbReference>
<dbReference type="SUPFAM" id="SSF51735">
    <property type="entry name" value="NAD(P)-binding Rossmann-fold domains"/>
    <property type="match status" value="1"/>
</dbReference>
<dbReference type="SUPFAM" id="SSF50129">
    <property type="entry name" value="GroES-like"/>
    <property type="match status" value="1"/>
</dbReference>
<dbReference type="PROSITE" id="PS00059">
    <property type="entry name" value="ADH_ZINC"/>
    <property type="match status" value="1"/>
</dbReference>
<evidence type="ECO:0000259" key="8">
    <source>
        <dbReference type="SMART" id="SM00829"/>
    </source>
</evidence>
<proteinExistence type="inferred from homology"/>
<keyword evidence="6 9" id="KW-0560">Oxidoreductase</keyword>
<dbReference type="EC" id="1.1.1.1" evidence="3"/>
<dbReference type="PANTHER" id="PTHR42940">
    <property type="entry name" value="ALCOHOL DEHYDROGENASE 1-RELATED"/>
    <property type="match status" value="1"/>
</dbReference>
<comment type="similarity">
    <text evidence="2 7">Belongs to the zinc-containing alcohol dehydrogenase family.</text>
</comment>
<dbReference type="GO" id="GO:0004022">
    <property type="term" value="F:alcohol dehydrogenase (NAD+) activity"/>
    <property type="evidence" value="ECO:0007669"/>
    <property type="project" value="UniProtKB-EC"/>
</dbReference>
<dbReference type="InterPro" id="IPR013154">
    <property type="entry name" value="ADH-like_N"/>
</dbReference>
<sequence length="355" mass="36553">MKCYCVVNFREPLQALDQPTPQPQGTQVLLKVRAAGVCHSDIHLWEGGYDLGQGRTLSLKERGVTLPLTLGHETVGEVVSAGPDAQGLDEGRQYLVYPWIGCGSAKCPACASGMENHCSAPACLGVHRPGGYAEYIVVPHPRYLIDIGDLDPALIAPYACSGLTTYSALKKIGAEVYTQRPIVIFGAGGLGLMCLTLIEALGGAGAIVVDIDPAKRQAALDAGALAAVDGAAPDAARQIIEAAGGQLLAGAIDLVGAPSTTGLAFDFLAKGGKLVVVGLFGGGSSWPIALIPMKALSIIGSYVGNLAELRELMDLVRGGKVASVPVTRHPMAEADSVLASLRQGKVVGRAVLTAA</sequence>
<evidence type="ECO:0000256" key="7">
    <source>
        <dbReference type="RuleBase" id="RU361277"/>
    </source>
</evidence>
<evidence type="ECO:0000256" key="6">
    <source>
        <dbReference type="ARBA" id="ARBA00023002"/>
    </source>
</evidence>
<reference evidence="9 10" key="1">
    <citation type="submission" date="2016-03" db="EMBL/GenBank/DDBJ databases">
        <authorList>
            <consortium name="Pathogen Informatics"/>
        </authorList>
    </citation>
    <scope>NUCLEOTIDE SEQUENCE [LARGE SCALE GENOMIC DNA]</scope>
    <source>
        <strain evidence="9 10">NCTC13364</strain>
    </source>
</reference>
<organism evidence="9 10">
    <name type="scientific">Bordetella ansorpii</name>
    <dbReference type="NCBI Taxonomy" id="288768"/>
    <lineage>
        <taxon>Bacteria</taxon>
        <taxon>Pseudomonadati</taxon>
        <taxon>Pseudomonadota</taxon>
        <taxon>Betaproteobacteria</taxon>
        <taxon>Burkholderiales</taxon>
        <taxon>Alcaligenaceae</taxon>
        <taxon>Bordetella</taxon>
    </lineage>
</organism>
<dbReference type="InterPro" id="IPR036291">
    <property type="entry name" value="NAD(P)-bd_dom_sf"/>
</dbReference>
<keyword evidence="4 7" id="KW-0479">Metal-binding</keyword>
<dbReference type="SMART" id="SM00829">
    <property type="entry name" value="PKS_ER"/>
    <property type="match status" value="1"/>
</dbReference>
<feature type="domain" description="Enoyl reductase (ER)" evidence="8">
    <location>
        <begin position="8"/>
        <end position="352"/>
    </location>
</feature>
<gene>
    <name evidence="9" type="primary">adh_1</name>
    <name evidence="9" type="ORF">SAMEA1982600_00803</name>
</gene>
<dbReference type="EMBL" id="FKBS01000007">
    <property type="protein sequence ID" value="SAH97242.1"/>
    <property type="molecule type" value="Genomic_DNA"/>
</dbReference>
<dbReference type="PANTHER" id="PTHR42940:SF8">
    <property type="entry name" value="VACUOLAR PROTEIN SORTING-ASSOCIATED PROTEIN 11"/>
    <property type="match status" value="1"/>
</dbReference>
<evidence type="ECO:0000256" key="5">
    <source>
        <dbReference type="ARBA" id="ARBA00022833"/>
    </source>
</evidence>
<dbReference type="GO" id="GO:0005737">
    <property type="term" value="C:cytoplasm"/>
    <property type="evidence" value="ECO:0007669"/>
    <property type="project" value="TreeGrafter"/>
</dbReference>
<dbReference type="Gene3D" id="3.90.180.10">
    <property type="entry name" value="Medium-chain alcohol dehydrogenases, catalytic domain"/>
    <property type="match status" value="1"/>
</dbReference>
<dbReference type="Pfam" id="PF00107">
    <property type="entry name" value="ADH_zinc_N"/>
    <property type="match status" value="1"/>
</dbReference>
<dbReference type="InterPro" id="IPR013149">
    <property type="entry name" value="ADH-like_C"/>
</dbReference>
<dbReference type="InterPro" id="IPR020843">
    <property type="entry name" value="ER"/>
</dbReference>